<evidence type="ECO:0000313" key="2">
    <source>
        <dbReference type="Proteomes" id="UP000195305"/>
    </source>
</evidence>
<comment type="caution">
    <text evidence="1">The sequence shown here is derived from an EMBL/GenBank/DDBJ whole genome shotgun (WGS) entry which is preliminary data.</text>
</comment>
<accession>A0A1Y4SXX9</accession>
<dbReference type="Pfam" id="PF02583">
    <property type="entry name" value="Trns_repr_metal"/>
    <property type="match status" value="1"/>
</dbReference>
<proteinExistence type="predicted"/>
<dbReference type="GO" id="GO:0045892">
    <property type="term" value="P:negative regulation of DNA-templated transcription"/>
    <property type="evidence" value="ECO:0007669"/>
    <property type="project" value="UniProtKB-ARBA"/>
</dbReference>
<dbReference type="CDD" id="cd10159">
    <property type="entry name" value="CsoR-like_DUF156_2"/>
    <property type="match status" value="1"/>
</dbReference>
<dbReference type="InterPro" id="IPR038390">
    <property type="entry name" value="Metal_Tscrpt_repr_sf"/>
</dbReference>
<gene>
    <name evidence="1" type="ORF">B5E75_08975</name>
</gene>
<protein>
    <submittedName>
        <fullName evidence="1">Transcriptional regulator</fullName>
    </submittedName>
</protein>
<dbReference type="RefSeq" id="WP_087358513.1">
    <property type="nucleotide sequence ID" value="NZ_AP031415.1"/>
</dbReference>
<dbReference type="PANTHER" id="PTHR33677">
    <property type="entry name" value="TRANSCRIPTIONAL REPRESSOR FRMR-RELATED"/>
    <property type="match status" value="1"/>
</dbReference>
<dbReference type="Gene3D" id="1.20.58.1000">
    <property type="entry name" value="Metal-sensitive repressor, helix protomer"/>
    <property type="match status" value="1"/>
</dbReference>
<dbReference type="GO" id="GO:0046872">
    <property type="term" value="F:metal ion binding"/>
    <property type="evidence" value="ECO:0007669"/>
    <property type="project" value="InterPro"/>
</dbReference>
<dbReference type="InterPro" id="IPR003735">
    <property type="entry name" value="Metal_Tscrpt_repr"/>
</dbReference>
<reference evidence="1 2" key="1">
    <citation type="journal article" date="2018" name="BMC Genomics">
        <title>Whole genome sequencing and function prediction of 133 gut anaerobes isolated from chicken caecum in pure cultures.</title>
        <authorList>
            <person name="Medvecky M."/>
            <person name="Cejkova D."/>
            <person name="Polansky O."/>
            <person name="Karasova D."/>
            <person name="Kubasova T."/>
            <person name="Cizek A."/>
            <person name="Rychlik I."/>
        </authorList>
    </citation>
    <scope>NUCLEOTIDE SEQUENCE [LARGE SCALE GENOMIC DNA]</scope>
    <source>
        <strain evidence="1 2">An13</strain>
    </source>
</reference>
<sequence>MKADQKQITRLLKTARGQIDGIIKMIEDDRYCIDISNQIMATQAILKRANKEIIGAHMQHCVHDAIGSKDADLKIEEMMNIINQLMK</sequence>
<dbReference type="GO" id="GO:0003677">
    <property type="term" value="F:DNA binding"/>
    <property type="evidence" value="ECO:0007669"/>
    <property type="project" value="InterPro"/>
</dbReference>
<name>A0A1Y4SXX9_9FIRM</name>
<evidence type="ECO:0000313" key="1">
    <source>
        <dbReference type="EMBL" id="OUQ33831.1"/>
    </source>
</evidence>
<dbReference type="OrthoDB" id="9811244at2"/>
<dbReference type="Proteomes" id="UP000195305">
    <property type="component" value="Unassembled WGS sequence"/>
</dbReference>
<dbReference type="AlphaFoldDB" id="A0A1Y4SXX9"/>
<organism evidence="1 2">
    <name type="scientific">Massilimicrobiota timonensis</name>
    <dbReference type="NCBI Taxonomy" id="1776392"/>
    <lineage>
        <taxon>Bacteria</taxon>
        <taxon>Bacillati</taxon>
        <taxon>Bacillota</taxon>
        <taxon>Erysipelotrichia</taxon>
        <taxon>Erysipelotrichales</taxon>
        <taxon>Erysipelotrichaceae</taxon>
        <taxon>Massilimicrobiota</taxon>
    </lineage>
</organism>
<keyword evidence="2" id="KW-1185">Reference proteome</keyword>
<dbReference type="EMBL" id="NFLJ01000024">
    <property type="protein sequence ID" value="OUQ33831.1"/>
    <property type="molecule type" value="Genomic_DNA"/>
</dbReference>